<evidence type="ECO:0000313" key="2">
    <source>
        <dbReference type="Proteomes" id="UP000054279"/>
    </source>
</evidence>
<organism evidence="1 2">
    <name type="scientific">Sphaerobolus stellatus (strain SS14)</name>
    <dbReference type="NCBI Taxonomy" id="990650"/>
    <lineage>
        <taxon>Eukaryota</taxon>
        <taxon>Fungi</taxon>
        <taxon>Dikarya</taxon>
        <taxon>Basidiomycota</taxon>
        <taxon>Agaricomycotina</taxon>
        <taxon>Agaricomycetes</taxon>
        <taxon>Phallomycetidae</taxon>
        <taxon>Geastrales</taxon>
        <taxon>Sphaerobolaceae</taxon>
        <taxon>Sphaerobolus</taxon>
    </lineage>
</organism>
<dbReference type="AlphaFoldDB" id="A0A0C9TKR7"/>
<dbReference type="Proteomes" id="UP000054279">
    <property type="component" value="Unassembled WGS sequence"/>
</dbReference>
<protein>
    <submittedName>
        <fullName evidence="1">Uncharacterized protein</fullName>
    </submittedName>
</protein>
<reference evidence="1 2" key="1">
    <citation type="submission" date="2014-06" db="EMBL/GenBank/DDBJ databases">
        <title>Evolutionary Origins and Diversification of the Mycorrhizal Mutualists.</title>
        <authorList>
            <consortium name="DOE Joint Genome Institute"/>
            <consortium name="Mycorrhizal Genomics Consortium"/>
            <person name="Kohler A."/>
            <person name="Kuo A."/>
            <person name="Nagy L.G."/>
            <person name="Floudas D."/>
            <person name="Copeland A."/>
            <person name="Barry K.W."/>
            <person name="Cichocki N."/>
            <person name="Veneault-Fourrey C."/>
            <person name="LaButti K."/>
            <person name="Lindquist E.A."/>
            <person name="Lipzen A."/>
            <person name="Lundell T."/>
            <person name="Morin E."/>
            <person name="Murat C."/>
            <person name="Riley R."/>
            <person name="Ohm R."/>
            <person name="Sun H."/>
            <person name="Tunlid A."/>
            <person name="Henrissat B."/>
            <person name="Grigoriev I.V."/>
            <person name="Hibbett D.S."/>
            <person name="Martin F."/>
        </authorList>
    </citation>
    <scope>NUCLEOTIDE SEQUENCE [LARGE SCALE GENOMIC DNA]</scope>
    <source>
        <strain evidence="1 2">SS14</strain>
    </source>
</reference>
<keyword evidence="2" id="KW-1185">Reference proteome</keyword>
<proteinExistence type="predicted"/>
<accession>A0A0C9TKR7</accession>
<dbReference type="HOGENOM" id="CLU_2997953_0_0_1"/>
<gene>
    <name evidence="1" type="ORF">M422DRAFT_277160</name>
</gene>
<sequence length="57" mass="6305">MPKALSSYEIGGTMILPDNTLQYPRPHSFVWLSIMSSRDNHEAISSGDLKDIQAGPM</sequence>
<dbReference type="EMBL" id="KN838273">
    <property type="protein sequence ID" value="KIJ22419.1"/>
    <property type="molecule type" value="Genomic_DNA"/>
</dbReference>
<evidence type="ECO:0000313" key="1">
    <source>
        <dbReference type="EMBL" id="KIJ22419.1"/>
    </source>
</evidence>
<name>A0A0C9TKR7_SPHS4</name>